<dbReference type="AlphaFoldDB" id="A0A519B926"/>
<dbReference type="SUPFAM" id="SSF52317">
    <property type="entry name" value="Class I glutamine amidotransferase-like"/>
    <property type="match status" value="1"/>
</dbReference>
<evidence type="ECO:0000256" key="6">
    <source>
        <dbReference type="ARBA" id="ARBA00023102"/>
    </source>
</evidence>
<dbReference type="InterPro" id="IPR029062">
    <property type="entry name" value="Class_I_gatase-like"/>
</dbReference>
<feature type="active site" description="Nucleophile" evidence="10 11">
    <location>
        <position position="80"/>
    </location>
</feature>
<name>A0A519B926_9DELT</name>
<reference evidence="13 14" key="1">
    <citation type="submission" date="2019-01" db="EMBL/GenBank/DDBJ databases">
        <title>Insights into ecological role of a new deltaproteobacterial order Candidatus Sinidesulfobacterales (Sva0485) by metagenomics and metatranscriptomics.</title>
        <authorList>
            <person name="Tan S."/>
            <person name="Liu J."/>
            <person name="Fang Y."/>
            <person name="Hedlund B.P."/>
            <person name="Lian Z.H."/>
            <person name="Huang L.Y."/>
            <person name="Li J.T."/>
            <person name="Huang L.N."/>
            <person name="Li W.J."/>
            <person name="Jiang H.C."/>
            <person name="Dong H.L."/>
            <person name="Shu W.S."/>
        </authorList>
    </citation>
    <scope>NUCLEOTIDE SEQUENCE [LARGE SCALE GENOMIC DNA]</scope>
    <source>
        <strain evidence="13">AP3</strain>
    </source>
</reference>
<evidence type="ECO:0000259" key="12">
    <source>
        <dbReference type="Pfam" id="PF00117"/>
    </source>
</evidence>
<keyword evidence="7 10" id="KW-0456">Lyase</keyword>
<dbReference type="PANTHER" id="PTHR42701">
    <property type="entry name" value="IMIDAZOLE GLYCEROL PHOSPHATE SYNTHASE SUBUNIT HISH"/>
    <property type="match status" value="1"/>
</dbReference>
<dbReference type="InterPro" id="IPR017926">
    <property type="entry name" value="GATASE"/>
</dbReference>
<evidence type="ECO:0000256" key="9">
    <source>
        <dbReference type="ARBA" id="ARBA00049534"/>
    </source>
</evidence>
<evidence type="ECO:0000313" key="14">
    <source>
        <dbReference type="Proteomes" id="UP000320813"/>
    </source>
</evidence>
<evidence type="ECO:0000256" key="1">
    <source>
        <dbReference type="ARBA" id="ARBA00005091"/>
    </source>
</evidence>
<dbReference type="GO" id="GO:0005737">
    <property type="term" value="C:cytoplasm"/>
    <property type="evidence" value="ECO:0007669"/>
    <property type="project" value="UniProtKB-SubCell"/>
</dbReference>
<dbReference type="PIRSF" id="PIRSF000495">
    <property type="entry name" value="Amidotransf_hisH"/>
    <property type="match status" value="1"/>
</dbReference>
<evidence type="ECO:0000256" key="5">
    <source>
        <dbReference type="ARBA" id="ARBA00022962"/>
    </source>
</evidence>
<dbReference type="EC" id="3.5.1.2" evidence="10"/>
<keyword evidence="6 10" id="KW-0368">Histidine biosynthesis</keyword>
<dbReference type="CDD" id="cd01748">
    <property type="entry name" value="GATase1_IGP_Synthase"/>
    <property type="match status" value="1"/>
</dbReference>
<keyword evidence="5 10" id="KW-0315">Glutamine amidotransferase</keyword>
<comment type="function">
    <text evidence="10">IGPS catalyzes the conversion of PRFAR and glutamine to IGP, AICAR and glutamate. The HisH subunit catalyzes the hydrolysis of glutamine to glutamate and ammonia as part of the synthesis of IGP and AICAR. The resulting ammonia molecule is channeled to the active site of HisF.</text>
</comment>
<comment type="caution">
    <text evidence="13">The sequence shown here is derived from an EMBL/GenBank/DDBJ whole genome shotgun (WGS) entry which is preliminary data.</text>
</comment>
<evidence type="ECO:0000256" key="7">
    <source>
        <dbReference type="ARBA" id="ARBA00023239"/>
    </source>
</evidence>
<dbReference type="PANTHER" id="PTHR42701:SF1">
    <property type="entry name" value="IMIDAZOLE GLYCEROL PHOSPHATE SYNTHASE SUBUNIT HISH"/>
    <property type="match status" value="1"/>
</dbReference>
<dbReference type="GO" id="GO:0004359">
    <property type="term" value="F:glutaminase activity"/>
    <property type="evidence" value="ECO:0007669"/>
    <property type="project" value="UniProtKB-EC"/>
</dbReference>
<dbReference type="GO" id="GO:0000105">
    <property type="term" value="P:L-histidine biosynthetic process"/>
    <property type="evidence" value="ECO:0007669"/>
    <property type="project" value="UniProtKB-UniRule"/>
</dbReference>
<comment type="subunit">
    <text evidence="2 10">Heterodimer of HisH and HisF.</text>
</comment>
<comment type="catalytic activity">
    <reaction evidence="8 10">
        <text>5-[(5-phospho-1-deoxy-D-ribulos-1-ylimino)methylamino]-1-(5-phospho-beta-D-ribosyl)imidazole-4-carboxamide + L-glutamine = D-erythro-1-(imidazol-4-yl)glycerol 3-phosphate + 5-amino-1-(5-phospho-beta-D-ribosyl)imidazole-4-carboxamide + L-glutamate + H(+)</text>
        <dbReference type="Rhea" id="RHEA:24793"/>
        <dbReference type="ChEBI" id="CHEBI:15378"/>
        <dbReference type="ChEBI" id="CHEBI:29985"/>
        <dbReference type="ChEBI" id="CHEBI:58278"/>
        <dbReference type="ChEBI" id="CHEBI:58359"/>
        <dbReference type="ChEBI" id="CHEBI:58475"/>
        <dbReference type="ChEBI" id="CHEBI:58525"/>
        <dbReference type="EC" id="4.3.2.10"/>
    </reaction>
</comment>
<sequence length="214" mass="23803">MNIVIIDYGMGNLKNVQNAFDYLGYPSKITGSYNDIERASHLVLPGVGGFKDAMLTLKQKGLVEPVKAAINSGKHFLGICLGMQLLFETSEEFGHSEGLAVLKGKVVKFNEDNTPLIPHIGWNDIEILKQANEPAPSARGAGMFNGIKNNTFFYFLHSYYCVPEENITVATCYYYEKFAACIKKDNVFACQFHPEKSHTGGLTLLKNFVLNYTD</sequence>
<comment type="catalytic activity">
    <reaction evidence="9 10">
        <text>L-glutamine + H2O = L-glutamate + NH4(+)</text>
        <dbReference type="Rhea" id="RHEA:15889"/>
        <dbReference type="ChEBI" id="CHEBI:15377"/>
        <dbReference type="ChEBI" id="CHEBI:28938"/>
        <dbReference type="ChEBI" id="CHEBI:29985"/>
        <dbReference type="ChEBI" id="CHEBI:58359"/>
        <dbReference type="EC" id="3.5.1.2"/>
    </reaction>
</comment>
<evidence type="ECO:0000256" key="11">
    <source>
        <dbReference type="PIRSR" id="PIRSR000495-1"/>
    </source>
</evidence>
<dbReference type="PROSITE" id="PS51273">
    <property type="entry name" value="GATASE_TYPE_1"/>
    <property type="match status" value="1"/>
</dbReference>
<organism evidence="13 14">
    <name type="scientific">Candidatus Acidulodesulfobacterium ferriphilum</name>
    <dbReference type="NCBI Taxonomy" id="2597223"/>
    <lineage>
        <taxon>Bacteria</taxon>
        <taxon>Deltaproteobacteria</taxon>
        <taxon>Candidatus Acidulodesulfobacterales</taxon>
        <taxon>Candidatus Acidulodesulfobacterium</taxon>
    </lineage>
</organism>
<evidence type="ECO:0000256" key="3">
    <source>
        <dbReference type="ARBA" id="ARBA00022605"/>
    </source>
</evidence>
<comment type="subcellular location">
    <subcellularLocation>
        <location evidence="10">Cytoplasm</location>
    </subcellularLocation>
</comment>
<dbReference type="NCBIfam" id="TIGR01855">
    <property type="entry name" value="IMP_synth_hisH"/>
    <property type="match status" value="1"/>
</dbReference>
<dbReference type="UniPathway" id="UPA00031">
    <property type="reaction ID" value="UER00010"/>
</dbReference>
<evidence type="ECO:0000256" key="2">
    <source>
        <dbReference type="ARBA" id="ARBA00011152"/>
    </source>
</evidence>
<dbReference type="Gene3D" id="3.40.50.880">
    <property type="match status" value="1"/>
</dbReference>
<feature type="domain" description="Glutamine amidotransferase" evidence="12">
    <location>
        <begin position="4"/>
        <end position="210"/>
    </location>
</feature>
<dbReference type="Proteomes" id="UP000320813">
    <property type="component" value="Unassembled WGS sequence"/>
</dbReference>
<keyword evidence="10" id="KW-0963">Cytoplasm</keyword>
<evidence type="ECO:0000313" key="13">
    <source>
        <dbReference type="EMBL" id="RZD13802.1"/>
    </source>
</evidence>
<evidence type="ECO:0000256" key="4">
    <source>
        <dbReference type="ARBA" id="ARBA00022801"/>
    </source>
</evidence>
<comment type="pathway">
    <text evidence="1 10">Amino-acid biosynthesis; L-histidine biosynthesis; L-histidine from 5-phospho-alpha-D-ribose 1-diphosphate: step 5/9.</text>
</comment>
<evidence type="ECO:0000256" key="8">
    <source>
        <dbReference type="ARBA" id="ARBA00047838"/>
    </source>
</evidence>
<feature type="active site" evidence="10 11">
    <location>
        <position position="195"/>
    </location>
</feature>
<dbReference type="GO" id="GO:0000107">
    <property type="term" value="F:imidazoleglycerol-phosphate synthase activity"/>
    <property type="evidence" value="ECO:0007669"/>
    <property type="project" value="UniProtKB-UniRule"/>
</dbReference>
<dbReference type="Pfam" id="PF00117">
    <property type="entry name" value="GATase"/>
    <property type="match status" value="1"/>
</dbReference>
<protein>
    <recommendedName>
        <fullName evidence="10">Imidazole glycerol phosphate synthase subunit HisH</fullName>
        <ecNumber evidence="10">4.3.2.10</ecNumber>
    </recommendedName>
    <alternativeName>
        <fullName evidence="10">IGP synthase glutaminase subunit</fullName>
        <ecNumber evidence="10">3.5.1.2</ecNumber>
    </alternativeName>
    <alternativeName>
        <fullName evidence="10">IGP synthase subunit HisH</fullName>
    </alternativeName>
    <alternativeName>
        <fullName evidence="10">ImGP synthase subunit HisH</fullName>
        <shortName evidence="10">IGPS subunit HisH</shortName>
    </alternativeName>
</protein>
<gene>
    <name evidence="10 13" type="primary">hisH</name>
    <name evidence="13" type="ORF">EVJ47_08995</name>
</gene>
<proteinExistence type="inferred from homology"/>
<accession>A0A519B926</accession>
<dbReference type="InterPro" id="IPR010139">
    <property type="entry name" value="Imidazole-glycPsynth_HisH"/>
</dbReference>
<dbReference type="EC" id="4.3.2.10" evidence="10"/>
<evidence type="ECO:0000256" key="10">
    <source>
        <dbReference type="HAMAP-Rule" id="MF_00278"/>
    </source>
</evidence>
<keyword evidence="3 10" id="KW-0028">Amino-acid biosynthesis</keyword>
<feature type="active site" evidence="10 11">
    <location>
        <position position="193"/>
    </location>
</feature>
<dbReference type="GO" id="GO:0016829">
    <property type="term" value="F:lyase activity"/>
    <property type="evidence" value="ECO:0007669"/>
    <property type="project" value="UniProtKB-KW"/>
</dbReference>
<keyword evidence="4 10" id="KW-0378">Hydrolase</keyword>
<dbReference type="HAMAP" id="MF_00278">
    <property type="entry name" value="HisH"/>
    <property type="match status" value="1"/>
</dbReference>
<dbReference type="EMBL" id="SGBD01000007">
    <property type="protein sequence ID" value="RZD13802.1"/>
    <property type="molecule type" value="Genomic_DNA"/>
</dbReference>